<keyword evidence="2" id="KW-0812">Transmembrane</keyword>
<evidence type="ECO:0008006" key="5">
    <source>
        <dbReference type="Google" id="ProtNLM"/>
    </source>
</evidence>
<dbReference type="RefSeq" id="WP_002715779.1">
    <property type="nucleotide sequence ID" value="NZ_UFSI01000001.1"/>
</dbReference>
<feature type="compositionally biased region" description="Low complexity" evidence="1">
    <location>
        <begin position="167"/>
        <end position="182"/>
    </location>
</feature>
<evidence type="ECO:0000313" key="4">
    <source>
        <dbReference type="Proteomes" id="UP000254343"/>
    </source>
</evidence>
<accession>A0A380W7N2</accession>
<organism evidence="3 4">
    <name type="scientific">Afipia felis</name>
    <name type="common">Cat scratch disease bacillus</name>
    <dbReference type="NCBI Taxonomy" id="1035"/>
    <lineage>
        <taxon>Bacteria</taxon>
        <taxon>Pseudomonadati</taxon>
        <taxon>Pseudomonadota</taxon>
        <taxon>Alphaproteobacteria</taxon>
        <taxon>Hyphomicrobiales</taxon>
        <taxon>Nitrobacteraceae</taxon>
        <taxon>Afipia</taxon>
    </lineage>
</organism>
<evidence type="ECO:0000313" key="3">
    <source>
        <dbReference type="EMBL" id="SUU84954.1"/>
    </source>
</evidence>
<keyword evidence="2" id="KW-1133">Transmembrane helix</keyword>
<sequence length="382" mass="40877">MRNDRAKLDQIVDDADSGGWMSRLFAEEDEFDRRALWRLASWGVASVCAVAAATTVVHYAGSRERDRMAEISRQSQQLQAIEHETKTENRRLAAAIDTLNSDRDRLFARVTVVEQSLDSVTGALARPSSTSWPKSGAAPIVGTPAIVESATPSPTATSAPPVPKPPMTTAAQLPPLPAAKIEPAPEPEAKAATSESPHPQPHEEAQFGPLAVASLAPPTPEATETATAEKIVRPVEFGIDLGSANSVEGLRAVWRGALKKVPDLVGSLQPLIVVREGQNGLGMRLHLVAGPLNDAAAAAKLCAGLIASHHRCETALFDGQRLALESPLGARVPRERTRRPVRSQARPQAEKRVEEPPPQQQAQPQPVPEPAQSRGFSAIFNH</sequence>
<proteinExistence type="predicted"/>
<reference evidence="3 4" key="1">
    <citation type="submission" date="2018-06" db="EMBL/GenBank/DDBJ databases">
        <authorList>
            <consortium name="Pathogen Informatics"/>
            <person name="Doyle S."/>
        </authorList>
    </citation>
    <scope>NUCLEOTIDE SEQUENCE [LARGE SCALE GENOMIC DNA]</scope>
    <source>
        <strain evidence="3 4">NCTC12722</strain>
    </source>
</reference>
<feature type="compositionally biased region" description="Low complexity" evidence="1">
    <location>
        <begin position="149"/>
        <end position="159"/>
    </location>
</feature>
<dbReference type="OrthoDB" id="8256189at2"/>
<evidence type="ECO:0000256" key="2">
    <source>
        <dbReference type="SAM" id="Phobius"/>
    </source>
</evidence>
<feature type="transmembrane region" description="Helical" evidence="2">
    <location>
        <begin position="39"/>
        <end position="60"/>
    </location>
</feature>
<gene>
    <name evidence="3" type="ORF">NCTC12722_02158</name>
</gene>
<protein>
    <recommendedName>
        <fullName evidence="5">SPOR domain-containing protein</fullName>
    </recommendedName>
</protein>
<keyword evidence="2" id="KW-0472">Membrane</keyword>
<feature type="region of interest" description="Disordered" evidence="1">
    <location>
        <begin position="148"/>
        <end position="204"/>
    </location>
</feature>
<dbReference type="EMBL" id="UIGB01000001">
    <property type="protein sequence ID" value="SUU84954.1"/>
    <property type="molecule type" value="Genomic_DNA"/>
</dbReference>
<dbReference type="AlphaFoldDB" id="A0A380W7N2"/>
<feature type="region of interest" description="Disordered" evidence="1">
    <location>
        <begin position="328"/>
        <end position="382"/>
    </location>
</feature>
<dbReference type="Proteomes" id="UP000254343">
    <property type="component" value="Unassembled WGS sequence"/>
</dbReference>
<name>A0A380W7N2_AFIFE</name>
<evidence type="ECO:0000256" key="1">
    <source>
        <dbReference type="SAM" id="MobiDB-lite"/>
    </source>
</evidence>